<evidence type="ECO:0000313" key="2">
    <source>
        <dbReference type="Proteomes" id="UP001239111"/>
    </source>
</evidence>
<accession>A0ACC2N5M4</accession>
<dbReference type="EMBL" id="CM056744">
    <property type="protein sequence ID" value="KAJ8665629.1"/>
    <property type="molecule type" value="Genomic_DNA"/>
</dbReference>
<keyword evidence="2" id="KW-1185">Reference proteome</keyword>
<protein>
    <submittedName>
        <fullName evidence="1">Uncharacterized protein</fullName>
    </submittedName>
</protein>
<organism evidence="1 2">
    <name type="scientific">Eretmocerus hayati</name>
    <dbReference type="NCBI Taxonomy" id="131215"/>
    <lineage>
        <taxon>Eukaryota</taxon>
        <taxon>Metazoa</taxon>
        <taxon>Ecdysozoa</taxon>
        <taxon>Arthropoda</taxon>
        <taxon>Hexapoda</taxon>
        <taxon>Insecta</taxon>
        <taxon>Pterygota</taxon>
        <taxon>Neoptera</taxon>
        <taxon>Endopterygota</taxon>
        <taxon>Hymenoptera</taxon>
        <taxon>Apocrita</taxon>
        <taxon>Proctotrupomorpha</taxon>
        <taxon>Chalcidoidea</taxon>
        <taxon>Aphelinidae</taxon>
        <taxon>Aphelininae</taxon>
        <taxon>Eretmocerus</taxon>
    </lineage>
</organism>
<name>A0ACC2N5M4_9HYME</name>
<comment type="caution">
    <text evidence="1">The sequence shown here is derived from an EMBL/GenBank/DDBJ whole genome shotgun (WGS) entry which is preliminary data.</text>
</comment>
<reference evidence="1" key="1">
    <citation type="submission" date="2023-04" db="EMBL/GenBank/DDBJ databases">
        <title>A chromosome-level genome assembly of the parasitoid wasp Eretmocerus hayati.</title>
        <authorList>
            <person name="Zhong Y."/>
            <person name="Liu S."/>
            <person name="Liu Y."/>
        </authorList>
    </citation>
    <scope>NUCLEOTIDE SEQUENCE</scope>
    <source>
        <strain evidence="1">ZJU_SS_LIU_2023</strain>
    </source>
</reference>
<evidence type="ECO:0000313" key="1">
    <source>
        <dbReference type="EMBL" id="KAJ8665629.1"/>
    </source>
</evidence>
<sequence length="451" mass="51529">MRIESHLAAIPDDELIVCGFRSAKSFETKNAYRIHINRYHGEITLEHALAPTFPENTDSDPLLSEHAENPQYPLAFPPRDLQLDHQFVEVTNNLFDDGSNLNRVIDDSAQIPVDVGLPQTNLIHNYSSLYLRMETQHNATEPLIQDVVNTTSSSLVQCEKLFNSRLAQSDLSQRDKETVENILRESFGKIIDCHDPKKGDLRSTFTRHKLYRSNPRYVKPLKLKLRDKNGRETHCHYTYVPPLETLRLMLEDDEIRELIDSDNRNPDDDGIFDICDGNVVKKNRLFIIYRNGLEIAIFQDVFEVCNPLASAKTKFKIIGVYMMIANLPPHLRSKTNNIKLVLLCFDKYINEFGWDEILDRFLSDMIILETEGVSYSVSGTVQTRRGTIIVGVGDSLVSHCLGGYAKNFSTVQFFSRYCESCMCNYIVYNGESGTTGVTTRIITNISKTRNR</sequence>
<gene>
    <name evidence="1" type="ORF">QAD02_007291</name>
</gene>
<proteinExistence type="predicted"/>
<dbReference type="Proteomes" id="UP001239111">
    <property type="component" value="Chromosome 4"/>
</dbReference>